<comment type="similarity">
    <text evidence="6">Belongs to the menorin family.</text>
</comment>
<feature type="transmembrane region" description="Helical" evidence="7">
    <location>
        <begin position="28"/>
        <end position="51"/>
    </location>
</feature>
<dbReference type="InterPro" id="IPR019356">
    <property type="entry name" value="Menorin_dom"/>
</dbReference>
<sequence>MRSNHGGVDSGQRGQQERYLGCLTKQQLIIICLTVGLVILLTVITVTAVLLTKESGSPVPSTGADMLDYLVQSGNISEPDGLLATWFHRANKKEEMNKALASDAMILEADVTVKGLGTPSEEPIPIMAHPPDIFSDNTLDQWLDAVLPSKKGIKLDFKSLKSVGLSLDLLRQKNSDRGINQPVWLNADILRGPNVPGFLPPVNGTVFLQLIQEKFPHVTLSPGWKVAYGPPLFTESYNRSMVEEMYSLIKDVPQRVTFPVHALLVRDGWQHLSWLLNQSPRFSLTLWQGSNHPNISDLLFVRDNTHHTRVYYDIYEPTLSQFKEAAGLQGRVRTFYPGGDLMDFLCPNHNSDTSFLSTAVTQRSSLNVHWFTVTDRASLLAQLTDGAGERGGMLVVRMFSDITRPGVILVEGSGKSLQPLTLQDVLQLLEQSADARWGLYLRVHTQQLLEASLTVLSSAYSRGTLYRPVWIDVDSLQSSEFVSTVERLFPYVTIVLTQHSWPPYVPASVAGLSQRVALHLITASLPEGDRGLHSVPALMDRYDLIVEEDTESGAETLDVLKGLKSRRTGRANTNLYVISKQS</sequence>
<dbReference type="PANTHER" id="PTHR21184:SF4">
    <property type="entry name" value="PROTEIN FAM151A"/>
    <property type="match status" value="1"/>
</dbReference>
<gene>
    <name evidence="9" type="ORF">JOB18_030423</name>
</gene>
<evidence type="ECO:0000256" key="6">
    <source>
        <dbReference type="ARBA" id="ARBA00044953"/>
    </source>
</evidence>
<dbReference type="GO" id="GO:0005615">
    <property type="term" value="C:extracellular space"/>
    <property type="evidence" value="ECO:0007669"/>
    <property type="project" value="TreeGrafter"/>
</dbReference>
<dbReference type="AlphaFoldDB" id="A0AAV6T8H4"/>
<evidence type="ECO:0000313" key="9">
    <source>
        <dbReference type="EMBL" id="KAG7525674.1"/>
    </source>
</evidence>
<accession>A0AAV6T8H4</accession>
<evidence type="ECO:0000256" key="2">
    <source>
        <dbReference type="ARBA" id="ARBA00022692"/>
    </source>
</evidence>
<comment type="caution">
    <text evidence="9">The sequence shown here is derived from an EMBL/GenBank/DDBJ whole genome shotgun (WGS) entry which is preliminary data.</text>
</comment>
<dbReference type="Proteomes" id="UP000693946">
    <property type="component" value="Linkage Group LG1"/>
</dbReference>
<keyword evidence="3 7" id="KW-1133">Transmembrane helix</keyword>
<dbReference type="Pfam" id="PF10223">
    <property type="entry name" value="Menorin_N"/>
    <property type="match status" value="1"/>
</dbReference>
<evidence type="ECO:0000313" key="10">
    <source>
        <dbReference type="Proteomes" id="UP000693946"/>
    </source>
</evidence>
<comment type="subcellular location">
    <subcellularLocation>
        <location evidence="1">Membrane</location>
        <topology evidence="1">Single-pass membrane protein</topology>
    </subcellularLocation>
</comment>
<keyword evidence="10" id="KW-1185">Reference proteome</keyword>
<organism evidence="9 10">
    <name type="scientific">Solea senegalensis</name>
    <name type="common">Senegalese sole</name>
    <dbReference type="NCBI Taxonomy" id="28829"/>
    <lineage>
        <taxon>Eukaryota</taxon>
        <taxon>Metazoa</taxon>
        <taxon>Chordata</taxon>
        <taxon>Craniata</taxon>
        <taxon>Vertebrata</taxon>
        <taxon>Euteleostomi</taxon>
        <taxon>Actinopterygii</taxon>
        <taxon>Neopterygii</taxon>
        <taxon>Teleostei</taxon>
        <taxon>Neoteleostei</taxon>
        <taxon>Acanthomorphata</taxon>
        <taxon>Carangaria</taxon>
        <taxon>Pleuronectiformes</taxon>
        <taxon>Pleuronectoidei</taxon>
        <taxon>Soleidae</taxon>
        <taxon>Solea</taxon>
    </lineage>
</organism>
<evidence type="ECO:0000256" key="4">
    <source>
        <dbReference type="ARBA" id="ARBA00023136"/>
    </source>
</evidence>
<protein>
    <recommendedName>
        <fullName evidence="5">Protein FAM151A</fullName>
    </recommendedName>
</protein>
<dbReference type="PANTHER" id="PTHR21184">
    <property type="entry name" value="MENORIN (DENDRITIC BRANCHING PROTEIN)"/>
    <property type="match status" value="1"/>
</dbReference>
<dbReference type="GO" id="GO:0016020">
    <property type="term" value="C:membrane"/>
    <property type="evidence" value="ECO:0007669"/>
    <property type="project" value="UniProtKB-SubCell"/>
</dbReference>
<keyword evidence="2 7" id="KW-0812">Transmembrane</keyword>
<evidence type="ECO:0000259" key="8">
    <source>
        <dbReference type="Pfam" id="PF10223"/>
    </source>
</evidence>
<proteinExistence type="inferred from homology"/>
<keyword evidence="4 7" id="KW-0472">Membrane</keyword>
<evidence type="ECO:0000256" key="7">
    <source>
        <dbReference type="SAM" id="Phobius"/>
    </source>
</evidence>
<dbReference type="EMBL" id="JAGKHQ010000001">
    <property type="protein sequence ID" value="KAG7525674.1"/>
    <property type="molecule type" value="Genomic_DNA"/>
</dbReference>
<evidence type="ECO:0000256" key="1">
    <source>
        <dbReference type="ARBA" id="ARBA00004167"/>
    </source>
</evidence>
<name>A0AAV6T8H4_SOLSE</name>
<evidence type="ECO:0000256" key="5">
    <source>
        <dbReference type="ARBA" id="ARBA00044104"/>
    </source>
</evidence>
<evidence type="ECO:0000256" key="3">
    <source>
        <dbReference type="ARBA" id="ARBA00022989"/>
    </source>
</evidence>
<reference evidence="9 10" key="1">
    <citation type="journal article" date="2021" name="Sci. Rep.">
        <title>Chromosome anchoring in Senegalese sole (Solea senegalensis) reveals sex-associated markers and genome rearrangements in flatfish.</title>
        <authorList>
            <person name="Guerrero-Cozar I."/>
            <person name="Gomez-Garrido J."/>
            <person name="Berbel C."/>
            <person name="Martinez-Blanch J.F."/>
            <person name="Alioto T."/>
            <person name="Claros M.G."/>
            <person name="Gagnaire P.A."/>
            <person name="Manchado M."/>
        </authorList>
    </citation>
    <scope>NUCLEOTIDE SEQUENCE [LARGE SCALE GENOMIC DNA]</scope>
    <source>
        <strain evidence="9">Sse05_10M</strain>
    </source>
</reference>
<feature type="domain" description="Menorin-like" evidence="8">
    <location>
        <begin position="80"/>
        <end position="317"/>
    </location>
</feature>